<keyword evidence="3" id="KW-0029">Amino-acid transport</keyword>
<feature type="domain" description="ABC transmembrane type-1" evidence="7">
    <location>
        <begin position="18"/>
        <end position="219"/>
    </location>
</feature>
<feature type="transmembrane region" description="Helical" evidence="6">
    <location>
        <begin position="22"/>
        <end position="42"/>
    </location>
</feature>
<dbReference type="InterPro" id="IPR043429">
    <property type="entry name" value="ArtM/GltK/GlnP/TcyL/YhdX-like"/>
</dbReference>
<dbReference type="PANTHER" id="PTHR30614:SF0">
    <property type="entry name" value="L-CYSTINE TRANSPORT SYSTEM PERMEASE PROTEIN TCYL"/>
    <property type="match status" value="1"/>
</dbReference>
<gene>
    <name evidence="8" type="ORF">QO011_003049</name>
</gene>
<comment type="subcellular location">
    <subcellularLocation>
        <location evidence="1 6">Cell membrane</location>
        <topology evidence="1 6">Multi-pass membrane protein</topology>
    </subcellularLocation>
</comment>
<dbReference type="CDD" id="cd06261">
    <property type="entry name" value="TM_PBP2"/>
    <property type="match status" value="1"/>
</dbReference>
<evidence type="ECO:0000256" key="5">
    <source>
        <dbReference type="ARBA" id="ARBA00023136"/>
    </source>
</evidence>
<comment type="caution">
    <text evidence="8">The sequence shown here is derived from an EMBL/GenBank/DDBJ whole genome shotgun (WGS) entry which is preliminary data.</text>
</comment>
<dbReference type="PANTHER" id="PTHR30614">
    <property type="entry name" value="MEMBRANE COMPONENT OF AMINO ACID ABC TRANSPORTER"/>
    <property type="match status" value="1"/>
</dbReference>
<dbReference type="EMBL" id="JAUSVX010000005">
    <property type="protein sequence ID" value="MDQ0470033.1"/>
    <property type="molecule type" value="Genomic_DNA"/>
</dbReference>
<dbReference type="Proteomes" id="UP001242480">
    <property type="component" value="Unassembled WGS sequence"/>
</dbReference>
<keyword evidence="6" id="KW-0813">Transport</keyword>
<dbReference type="Pfam" id="PF00528">
    <property type="entry name" value="BPD_transp_1"/>
    <property type="match status" value="1"/>
</dbReference>
<sequence>MVNVDVMIQDLWSILGIVPKTLAMMLLIFVLAVLIGGVFAIIEHKKVLVLHEIIAAYRVVFKGPPLIIIVFLAYFAFPPVLQFATSLVGVQFDAYWTPNWVTLVVALTLYYSAFEAEIIKGALNSFDKGQADAAFSLGYTDRQMFRRIMFPQVVVTAIPDLTTSTLVIMKGLSLGFAIEVVEIFAQAQLDAALNYYYLEAFLAATVTYMIIAYIITKISDRAEAMLRLRS</sequence>
<keyword evidence="5 6" id="KW-0472">Membrane</keyword>
<evidence type="ECO:0000256" key="1">
    <source>
        <dbReference type="ARBA" id="ARBA00004651"/>
    </source>
</evidence>
<evidence type="ECO:0000313" key="8">
    <source>
        <dbReference type="EMBL" id="MDQ0470033.1"/>
    </source>
</evidence>
<dbReference type="SUPFAM" id="SSF161098">
    <property type="entry name" value="MetI-like"/>
    <property type="match status" value="1"/>
</dbReference>
<evidence type="ECO:0000313" key="9">
    <source>
        <dbReference type="Proteomes" id="UP001242480"/>
    </source>
</evidence>
<keyword evidence="4 6" id="KW-1133">Transmembrane helix</keyword>
<evidence type="ECO:0000256" key="2">
    <source>
        <dbReference type="ARBA" id="ARBA00022692"/>
    </source>
</evidence>
<dbReference type="PROSITE" id="PS50928">
    <property type="entry name" value="ABC_TM1"/>
    <property type="match status" value="1"/>
</dbReference>
<dbReference type="InterPro" id="IPR000515">
    <property type="entry name" value="MetI-like"/>
</dbReference>
<feature type="transmembrane region" description="Helical" evidence="6">
    <location>
        <begin position="195"/>
        <end position="215"/>
    </location>
</feature>
<feature type="transmembrane region" description="Helical" evidence="6">
    <location>
        <begin position="54"/>
        <end position="77"/>
    </location>
</feature>
<name>A0ABU0J6Z1_9HYPH</name>
<evidence type="ECO:0000256" key="6">
    <source>
        <dbReference type="RuleBase" id="RU363032"/>
    </source>
</evidence>
<feature type="transmembrane region" description="Helical" evidence="6">
    <location>
        <begin position="97"/>
        <end position="114"/>
    </location>
</feature>
<dbReference type="RefSeq" id="WP_307273440.1">
    <property type="nucleotide sequence ID" value="NZ_JAUSVX010000005.1"/>
</dbReference>
<keyword evidence="9" id="KW-1185">Reference proteome</keyword>
<evidence type="ECO:0000256" key="4">
    <source>
        <dbReference type="ARBA" id="ARBA00022989"/>
    </source>
</evidence>
<dbReference type="Gene3D" id="1.10.3720.10">
    <property type="entry name" value="MetI-like"/>
    <property type="match status" value="1"/>
</dbReference>
<reference evidence="8 9" key="1">
    <citation type="submission" date="2023-07" db="EMBL/GenBank/DDBJ databases">
        <title>Genomic Encyclopedia of Type Strains, Phase IV (KMG-IV): sequencing the most valuable type-strain genomes for metagenomic binning, comparative biology and taxonomic classification.</title>
        <authorList>
            <person name="Goeker M."/>
        </authorList>
    </citation>
    <scope>NUCLEOTIDE SEQUENCE [LARGE SCALE GENOMIC DNA]</scope>
    <source>
        <strain evidence="8 9">DSM 19619</strain>
    </source>
</reference>
<proteinExistence type="inferred from homology"/>
<comment type="similarity">
    <text evidence="6">Belongs to the binding-protein-dependent transport system permease family.</text>
</comment>
<protein>
    <submittedName>
        <fullName evidence="8">L-cystine transport system permease protein</fullName>
    </submittedName>
</protein>
<keyword evidence="2 6" id="KW-0812">Transmembrane</keyword>
<organism evidence="8 9">
    <name type="scientific">Labrys wisconsinensis</name>
    <dbReference type="NCBI Taxonomy" id="425677"/>
    <lineage>
        <taxon>Bacteria</taxon>
        <taxon>Pseudomonadati</taxon>
        <taxon>Pseudomonadota</taxon>
        <taxon>Alphaproteobacteria</taxon>
        <taxon>Hyphomicrobiales</taxon>
        <taxon>Xanthobacteraceae</taxon>
        <taxon>Labrys</taxon>
    </lineage>
</organism>
<dbReference type="InterPro" id="IPR035906">
    <property type="entry name" value="MetI-like_sf"/>
</dbReference>
<evidence type="ECO:0000256" key="3">
    <source>
        <dbReference type="ARBA" id="ARBA00022970"/>
    </source>
</evidence>
<accession>A0ABU0J6Z1</accession>
<evidence type="ECO:0000259" key="7">
    <source>
        <dbReference type="PROSITE" id="PS50928"/>
    </source>
</evidence>